<keyword evidence="2" id="KW-1185">Reference proteome</keyword>
<keyword evidence="1" id="KW-0732">Signal</keyword>
<proteinExistence type="predicted"/>
<dbReference type="Proteomes" id="UP000025227">
    <property type="component" value="Unplaced"/>
</dbReference>
<evidence type="ECO:0000313" key="2">
    <source>
        <dbReference type="Proteomes" id="UP000025227"/>
    </source>
</evidence>
<feature type="signal peptide" evidence="1">
    <location>
        <begin position="1"/>
        <end position="17"/>
    </location>
</feature>
<protein>
    <submittedName>
        <fullName evidence="3">SCP domain-containing protein</fullName>
    </submittedName>
</protein>
<dbReference type="OMA" id="LQWMKKT"/>
<organism evidence="2 3">
    <name type="scientific">Haemonchus contortus</name>
    <name type="common">Barber pole worm</name>
    <dbReference type="NCBI Taxonomy" id="6289"/>
    <lineage>
        <taxon>Eukaryota</taxon>
        <taxon>Metazoa</taxon>
        <taxon>Ecdysozoa</taxon>
        <taxon>Nematoda</taxon>
        <taxon>Chromadorea</taxon>
        <taxon>Rhabditida</taxon>
        <taxon>Rhabditina</taxon>
        <taxon>Rhabditomorpha</taxon>
        <taxon>Strongyloidea</taxon>
        <taxon>Trichostrongylidae</taxon>
        <taxon>Haemonchus</taxon>
    </lineage>
</organism>
<sequence>MLFILTALALSISTVVSQDFSTLALEELKDFSKKYFGDNWSDDLSEKALQWMKKTTSEKARLSYKGRRCYPKPRGDMLDEFIKVASKFATPFENQKKKVTTSLGTSANYGCNGIFDKKNPEKDCIIVGCLFSSTN</sequence>
<dbReference type="OrthoDB" id="10277656at2759"/>
<evidence type="ECO:0000313" key="3">
    <source>
        <dbReference type="WBParaSite" id="HCON_00160430-00001"/>
    </source>
</evidence>
<accession>A0A7I4YZ47</accession>
<dbReference type="AlphaFoldDB" id="A0A7I4YZ47"/>
<name>A0A7I4YZ47_HAECO</name>
<feature type="chain" id="PRO_5029863941" evidence="1">
    <location>
        <begin position="18"/>
        <end position="135"/>
    </location>
</feature>
<evidence type="ECO:0000256" key="1">
    <source>
        <dbReference type="SAM" id="SignalP"/>
    </source>
</evidence>
<dbReference type="WBParaSite" id="HCON_00160430-00001">
    <property type="protein sequence ID" value="HCON_00160430-00001"/>
    <property type="gene ID" value="HCON_00160430"/>
</dbReference>
<reference evidence="3" key="1">
    <citation type="submission" date="2020-12" db="UniProtKB">
        <authorList>
            <consortium name="WormBaseParasite"/>
        </authorList>
    </citation>
    <scope>IDENTIFICATION</scope>
    <source>
        <strain evidence="3">MHco3</strain>
    </source>
</reference>